<evidence type="ECO:0000313" key="4">
    <source>
        <dbReference type="EMBL" id="SEW23838.1"/>
    </source>
</evidence>
<feature type="domain" description="Nitroreductase" evidence="3">
    <location>
        <begin position="10"/>
        <end position="58"/>
    </location>
</feature>
<dbReference type="PANTHER" id="PTHR43673:SF10">
    <property type="entry name" value="NADH DEHYDROGENASE_NAD(P)H NITROREDUCTASE XCC3605-RELATED"/>
    <property type="match status" value="1"/>
</dbReference>
<proteinExistence type="inferred from homology"/>
<gene>
    <name evidence="4" type="ORF">SAMN05421659_107125</name>
</gene>
<evidence type="ECO:0000256" key="2">
    <source>
        <dbReference type="ARBA" id="ARBA00023002"/>
    </source>
</evidence>
<sequence>MIKELVLKNRSYRRFYEDKKISMDTLKELVEIAHNTPSAANKQPLRYKLVNDETGNDKVFECLGWAGYFKDWDGPLKGERPTGYVIMITKSGANSSWDEGIAGQTMLLAATQMGMGGCFIGNVDREKLAKIIELPQDMIIKLVIAFGYPKEEVVLEEILSDGDYKYYRDENQVHHVPKVKVEDIVI</sequence>
<dbReference type="InterPro" id="IPR029479">
    <property type="entry name" value="Nitroreductase"/>
</dbReference>
<evidence type="ECO:0000256" key="1">
    <source>
        <dbReference type="ARBA" id="ARBA00007118"/>
    </source>
</evidence>
<dbReference type="AlphaFoldDB" id="A0A1I0QA13"/>
<dbReference type="CDD" id="cd02062">
    <property type="entry name" value="Nitro_FMN_reductase"/>
    <property type="match status" value="1"/>
</dbReference>
<dbReference type="Proteomes" id="UP000199701">
    <property type="component" value="Unassembled WGS sequence"/>
</dbReference>
<dbReference type="InterPro" id="IPR023312">
    <property type="entry name" value="Put_nitroreductase_C_bac"/>
</dbReference>
<dbReference type="GO" id="GO:0016491">
    <property type="term" value="F:oxidoreductase activity"/>
    <property type="evidence" value="ECO:0007669"/>
    <property type="project" value="UniProtKB-KW"/>
</dbReference>
<feature type="domain" description="Nitroreductase" evidence="3">
    <location>
        <begin position="96"/>
        <end position="148"/>
    </location>
</feature>
<dbReference type="Pfam" id="PF00881">
    <property type="entry name" value="Nitroreductase"/>
    <property type="match status" value="2"/>
</dbReference>
<keyword evidence="5" id="KW-1185">Reference proteome</keyword>
<comment type="similarity">
    <text evidence="1">Belongs to the nitroreductase family.</text>
</comment>
<accession>A0A1I0QA13</accession>
<dbReference type="InterPro" id="IPR000415">
    <property type="entry name" value="Nitroreductase-like"/>
</dbReference>
<reference evidence="4 5" key="1">
    <citation type="submission" date="2016-10" db="EMBL/GenBank/DDBJ databases">
        <authorList>
            <person name="de Groot N.N."/>
        </authorList>
    </citation>
    <scope>NUCLEOTIDE SEQUENCE [LARGE SCALE GENOMIC DNA]</scope>
    <source>
        <strain evidence="4 5">DSM 9179</strain>
    </source>
</reference>
<keyword evidence="2" id="KW-0560">Oxidoreductase</keyword>
<evidence type="ECO:0000259" key="3">
    <source>
        <dbReference type="Pfam" id="PF00881"/>
    </source>
</evidence>
<dbReference type="Gene3D" id="2.20.180.10">
    <property type="entry name" value="putative fmn-dependent nitroreductase like domains"/>
    <property type="match status" value="1"/>
</dbReference>
<protein>
    <submittedName>
        <fullName evidence="4">Nitroreductase</fullName>
    </submittedName>
</protein>
<dbReference type="SUPFAM" id="SSF55469">
    <property type="entry name" value="FMN-dependent nitroreductase-like"/>
    <property type="match status" value="1"/>
</dbReference>
<dbReference type="STRING" id="99656.SAMN05421659_107125"/>
<evidence type="ECO:0000313" key="5">
    <source>
        <dbReference type="Proteomes" id="UP000199701"/>
    </source>
</evidence>
<dbReference type="PANTHER" id="PTHR43673">
    <property type="entry name" value="NAD(P)H NITROREDUCTASE YDGI-RELATED"/>
    <property type="match status" value="1"/>
</dbReference>
<dbReference type="EMBL" id="FOJI01000007">
    <property type="protein sequence ID" value="SEW23838.1"/>
    <property type="molecule type" value="Genomic_DNA"/>
</dbReference>
<dbReference type="RefSeq" id="WP_092453728.1">
    <property type="nucleotide sequence ID" value="NZ_FOJI01000007.1"/>
</dbReference>
<name>A0A1I0QA13_9FIRM</name>
<dbReference type="Gene3D" id="3.40.109.10">
    <property type="entry name" value="NADH Oxidase"/>
    <property type="match status" value="1"/>
</dbReference>
<organism evidence="4 5">
    <name type="scientific">[Clostridium] fimetarium</name>
    <dbReference type="NCBI Taxonomy" id="99656"/>
    <lineage>
        <taxon>Bacteria</taxon>
        <taxon>Bacillati</taxon>
        <taxon>Bacillota</taxon>
        <taxon>Clostridia</taxon>
        <taxon>Lachnospirales</taxon>
        <taxon>Lachnospiraceae</taxon>
    </lineage>
</organism>
<dbReference type="OrthoDB" id="9804207at2"/>